<evidence type="ECO:0000313" key="2">
    <source>
        <dbReference type="Proteomes" id="UP001497700"/>
    </source>
</evidence>
<protein>
    <submittedName>
        <fullName evidence="1">Uncharacterized protein</fullName>
    </submittedName>
</protein>
<comment type="caution">
    <text evidence="1">The sequence shown here is derived from an EMBL/GenBank/DDBJ whole genome shotgun (WGS) entry which is preliminary data.</text>
</comment>
<gene>
    <name evidence="1" type="ORF">F4820DRAFT_401463</name>
</gene>
<evidence type="ECO:0000313" key="1">
    <source>
        <dbReference type="EMBL" id="KAI4871104.1"/>
    </source>
</evidence>
<sequence>MRRWVPARSSIFTGLRGQKLRCFSTVVNNVERVSVRNGSSGTITIDLHNIAKVSSSDPLLVYLPPYSTAFTAKPAQLPVFMQRQPTAVINYRWAGFTAFEAEDLLTQSRADEEEDTHLSWPAPIHDAAKAYDWIVENLGPSTYTRRDIYLYGSYLGASLATSLALTETHPHARTGVRGCVAYNGIYNWTMFLPDHPAHRLPRLRSALRVLEEILSRPDDPAFRELRRRAEALFRRPDNLFDPFASPCLFFHTPGLLVPPSFDASAFIPPTTSLAGLSMLAAEDEAHAAEALAVAKPPRKSALVFPPRKSTLKIPETLLLHSTPPPLPPSLLRRRQRRKKEYLGNSFAAQAEELAALMRRSVDKVELKERAKWDDDPEGNWHGEAARRIQVADTGGLGGSTGDFGLDGGGEEVAAAWLEDRIAHAR</sequence>
<organism evidence="1 2">
    <name type="scientific">Hypoxylon rubiginosum</name>
    <dbReference type="NCBI Taxonomy" id="110542"/>
    <lineage>
        <taxon>Eukaryota</taxon>
        <taxon>Fungi</taxon>
        <taxon>Dikarya</taxon>
        <taxon>Ascomycota</taxon>
        <taxon>Pezizomycotina</taxon>
        <taxon>Sordariomycetes</taxon>
        <taxon>Xylariomycetidae</taxon>
        <taxon>Xylariales</taxon>
        <taxon>Hypoxylaceae</taxon>
        <taxon>Hypoxylon</taxon>
    </lineage>
</organism>
<reference evidence="1 2" key="1">
    <citation type="journal article" date="2022" name="New Phytol.">
        <title>Ecological generalism drives hyperdiversity of secondary metabolite gene clusters in xylarialean endophytes.</title>
        <authorList>
            <person name="Franco M.E.E."/>
            <person name="Wisecaver J.H."/>
            <person name="Arnold A.E."/>
            <person name="Ju Y.M."/>
            <person name="Slot J.C."/>
            <person name="Ahrendt S."/>
            <person name="Moore L.P."/>
            <person name="Eastman K.E."/>
            <person name="Scott K."/>
            <person name="Konkel Z."/>
            <person name="Mondo S.J."/>
            <person name="Kuo A."/>
            <person name="Hayes R.D."/>
            <person name="Haridas S."/>
            <person name="Andreopoulos B."/>
            <person name="Riley R."/>
            <person name="LaButti K."/>
            <person name="Pangilinan J."/>
            <person name="Lipzen A."/>
            <person name="Amirebrahimi M."/>
            <person name="Yan J."/>
            <person name="Adam C."/>
            <person name="Keymanesh K."/>
            <person name="Ng V."/>
            <person name="Louie K."/>
            <person name="Northen T."/>
            <person name="Drula E."/>
            <person name="Henrissat B."/>
            <person name="Hsieh H.M."/>
            <person name="Youens-Clark K."/>
            <person name="Lutzoni F."/>
            <person name="Miadlikowska J."/>
            <person name="Eastwood D.C."/>
            <person name="Hamelin R.C."/>
            <person name="Grigoriev I.V."/>
            <person name="U'Ren J.M."/>
        </authorList>
    </citation>
    <scope>NUCLEOTIDE SEQUENCE [LARGE SCALE GENOMIC DNA]</scope>
    <source>
        <strain evidence="1 2">CBS 119005</strain>
    </source>
</reference>
<name>A0ACB9ZH71_9PEZI</name>
<accession>A0ACB9ZH71</accession>
<dbReference type="Proteomes" id="UP001497700">
    <property type="component" value="Unassembled WGS sequence"/>
</dbReference>
<dbReference type="EMBL" id="MU393421">
    <property type="protein sequence ID" value="KAI4871104.1"/>
    <property type="molecule type" value="Genomic_DNA"/>
</dbReference>
<keyword evidence="2" id="KW-1185">Reference proteome</keyword>
<proteinExistence type="predicted"/>